<name>A0A449A6N9_9BACT</name>
<dbReference type="AlphaFoldDB" id="A0A449A6N9"/>
<reference evidence="2 3" key="1">
    <citation type="submission" date="2019-01" db="EMBL/GenBank/DDBJ databases">
        <authorList>
            <consortium name="Pathogen Informatics"/>
        </authorList>
    </citation>
    <scope>NUCLEOTIDE SEQUENCE [LARGE SCALE GENOMIC DNA]</scope>
    <source>
        <strain evidence="2 3">NCTC10166</strain>
        <plasmid evidence="3">4</plasmid>
    </source>
</reference>
<dbReference type="Pfam" id="PF03796">
    <property type="entry name" value="DnaB_C"/>
    <property type="match status" value="1"/>
</dbReference>
<dbReference type="InterPro" id="IPR007694">
    <property type="entry name" value="DNA_helicase_DnaB-like_C"/>
</dbReference>
<evidence type="ECO:0000313" key="2">
    <source>
        <dbReference type="EMBL" id="VEU59921.1"/>
    </source>
</evidence>
<dbReference type="GO" id="GO:0006260">
    <property type="term" value="P:DNA replication"/>
    <property type="evidence" value="ECO:0007669"/>
    <property type="project" value="InterPro"/>
</dbReference>
<dbReference type="PROSITE" id="PS51199">
    <property type="entry name" value="SF4_HELICASE"/>
    <property type="match status" value="1"/>
</dbReference>
<evidence type="ECO:0000313" key="3">
    <source>
        <dbReference type="Proteomes" id="UP000289440"/>
    </source>
</evidence>
<sequence length="65" mass="7338">MALNLARNAVENDKTCAFFSLEMQASQLVTRILASNTGIEGNSFKKPHLLTSYEWLNISEHIKKN</sequence>
<feature type="domain" description="SF4 helicase" evidence="1">
    <location>
        <begin position="1"/>
        <end position="65"/>
    </location>
</feature>
<gene>
    <name evidence="2" type="ORF">NCTC10166_00908</name>
</gene>
<keyword evidence="2" id="KW-0547">Nucleotide-binding</keyword>
<keyword evidence="2" id="KW-0614">Plasmid</keyword>
<dbReference type="Proteomes" id="UP000289440">
    <property type="component" value="Plasmid 4"/>
</dbReference>
<keyword evidence="3" id="KW-1185">Reference proteome</keyword>
<keyword evidence="2" id="KW-0347">Helicase</keyword>
<keyword evidence="2" id="KW-0378">Hydrolase</keyword>
<dbReference type="InterPro" id="IPR027417">
    <property type="entry name" value="P-loop_NTPase"/>
</dbReference>
<keyword evidence="2" id="KW-0067">ATP-binding</keyword>
<geneLocation type="plasmid" evidence="2">
    <name>4</name>
</geneLocation>
<dbReference type="EMBL" id="LR214954">
    <property type="protein sequence ID" value="VEU59921.1"/>
    <property type="molecule type" value="Genomic_DNA"/>
</dbReference>
<dbReference type="Gene3D" id="3.40.50.300">
    <property type="entry name" value="P-loop containing nucleotide triphosphate hydrolases"/>
    <property type="match status" value="1"/>
</dbReference>
<dbReference type="GO" id="GO:0003678">
    <property type="term" value="F:DNA helicase activity"/>
    <property type="evidence" value="ECO:0007669"/>
    <property type="project" value="InterPro"/>
</dbReference>
<dbReference type="GO" id="GO:0005524">
    <property type="term" value="F:ATP binding"/>
    <property type="evidence" value="ECO:0007669"/>
    <property type="project" value="InterPro"/>
</dbReference>
<proteinExistence type="predicted"/>
<accession>A0A449A6N9</accession>
<dbReference type="KEGG" id="mnu:NCTC10166_00908"/>
<protein>
    <submittedName>
        <fullName evidence="2">Replicative DNA helicase</fullName>
    </submittedName>
</protein>
<organism evidence="2 3">
    <name type="scientific">Mesomycoplasma neurolyticum</name>
    <dbReference type="NCBI Taxonomy" id="2120"/>
    <lineage>
        <taxon>Bacteria</taxon>
        <taxon>Bacillati</taxon>
        <taxon>Mycoplasmatota</taxon>
        <taxon>Mycoplasmoidales</taxon>
        <taxon>Metamycoplasmataceae</taxon>
        <taxon>Mesomycoplasma</taxon>
    </lineage>
</organism>
<evidence type="ECO:0000259" key="1">
    <source>
        <dbReference type="PROSITE" id="PS51199"/>
    </source>
</evidence>